<dbReference type="Pfam" id="PF02465">
    <property type="entry name" value="FliD_N"/>
    <property type="match status" value="1"/>
</dbReference>
<dbReference type="GO" id="GO:0005576">
    <property type="term" value="C:extracellular region"/>
    <property type="evidence" value="ECO:0007669"/>
    <property type="project" value="UniProtKB-SubCell"/>
</dbReference>
<organism evidence="9 10">
    <name type="scientific">Roseateles aquatilis</name>
    <dbReference type="NCBI Taxonomy" id="431061"/>
    <lineage>
        <taxon>Bacteria</taxon>
        <taxon>Pseudomonadati</taxon>
        <taxon>Pseudomonadota</taxon>
        <taxon>Betaproteobacteria</taxon>
        <taxon>Burkholderiales</taxon>
        <taxon>Sphaerotilaceae</taxon>
        <taxon>Roseateles</taxon>
    </lineage>
</organism>
<feature type="domain" description="Flagellar hook-associated protein 2 C-terminal" evidence="8">
    <location>
        <begin position="254"/>
        <end position="474"/>
    </location>
</feature>
<dbReference type="InterPro" id="IPR040026">
    <property type="entry name" value="FliD"/>
</dbReference>
<feature type="domain" description="Flagellar hook-associated protein 2 N-terminal" evidence="7">
    <location>
        <begin position="29"/>
        <end position="125"/>
    </location>
</feature>
<dbReference type="GO" id="GO:0009424">
    <property type="term" value="C:bacterial-type flagellum hook"/>
    <property type="evidence" value="ECO:0007669"/>
    <property type="project" value="UniProtKB-UniRule"/>
</dbReference>
<feature type="coiled-coil region" evidence="5">
    <location>
        <begin position="441"/>
        <end position="468"/>
    </location>
</feature>
<dbReference type="Proteomes" id="UP000197468">
    <property type="component" value="Unassembled WGS sequence"/>
</dbReference>
<dbReference type="PANTHER" id="PTHR30288">
    <property type="entry name" value="FLAGELLAR CAP/ASSEMBLY PROTEIN FLID"/>
    <property type="match status" value="1"/>
</dbReference>
<dbReference type="GO" id="GO:0007155">
    <property type="term" value="P:cell adhesion"/>
    <property type="evidence" value="ECO:0007669"/>
    <property type="project" value="InterPro"/>
</dbReference>
<dbReference type="GO" id="GO:0009421">
    <property type="term" value="C:bacterial-type flagellum filament cap"/>
    <property type="evidence" value="ECO:0007669"/>
    <property type="project" value="InterPro"/>
</dbReference>
<dbReference type="PANTHER" id="PTHR30288:SF0">
    <property type="entry name" value="FLAGELLAR HOOK-ASSOCIATED PROTEIN 2"/>
    <property type="match status" value="1"/>
</dbReference>
<dbReference type="Pfam" id="PF07196">
    <property type="entry name" value="Flagellin_IN"/>
    <property type="match status" value="1"/>
</dbReference>
<comment type="similarity">
    <text evidence="1 5">Belongs to the FliD family.</text>
</comment>
<comment type="function">
    <text evidence="5">Required for morphogenesis and for the elongation of the flagellar filament by facilitating polymerization of the flagellin monomers at the tip of growing filament. Forms a capping structure, which prevents flagellin subunits (transported through the central channel of the flagellum) from leaking out without polymerization at the distal end.</text>
</comment>
<evidence type="ECO:0000259" key="7">
    <source>
        <dbReference type="Pfam" id="PF02465"/>
    </source>
</evidence>
<feature type="region of interest" description="Disordered" evidence="6">
    <location>
        <begin position="216"/>
        <end position="235"/>
    </location>
</feature>
<name>A0A246JLX2_9BURK</name>
<accession>A0A246JLX2</accession>
<dbReference type="Pfam" id="PF07195">
    <property type="entry name" value="FliD_C"/>
    <property type="match status" value="1"/>
</dbReference>
<keyword evidence="5" id="KW-0964">Secreted</keyword>
<proteinExistence type="inferred from homology"/>
<comment type="subunit">
    <text evidence="2 5">Homopentamer.</text>
</comment>
<keyword evidence="3 5" id="KW-0175">Coiled coil</keyword>
<reference evidence="9 10" key="1">
    <citation type="journal article" date="2008" name="Int. J. Syst. Evol. Microbiol.">
        <title>Description of Roseateles aquatilis sp. nov. and Roseateles terrae sp. nov., in the class Betaproteobacteria, and emended description of the genus Roseateles.</title>
        <authorList>
            <person name="Gomila M."/>
            <person name="Bowien B."/>
            <person name="Falsen E."/>
            <person name="Moore E.R."/>
            <person name="Lalucat J."/>
        </authorList>
    </citation>
    <scope>NUCLEOTIDE SEQUENCE [LARGE SCALE GENOMIC DNA]</scope>
    <source>
        <strain evidence="9 10">CCUG 48205</strain>
    </source>
</reference>
<evidence type="ECO:0000256" key="1">
    <source>
        <dbReference type="ARBA" id="ARBA00009764"/>
    </source>
</evidence>
<dbReference type="InterPro" id="IPR010810">
    <property type="entry name" value="Flagellin_hook_IN_motif"/>
</dbReference>
<comment type="caution">
    <text evidence="9">The sequence shown here is derived from an EMBL/GenBank/DDBJ whole genome shotgun (WGS) entry which is preliminary data.</text>
</comment>
<keyword evidence="10" id="KW-1185">Reference proteome</keyword>
<comment type="subcellular location">
    <subcellularLocation>
        <location evidence="5">Secreted</location>
    </subcellularLocation>
    <subcellularLocation>
        <location evidence="5">Bacterial flagellum</location>
    </subcellularLocation>
</comment>
<gene>
    <name evidence="9" type="ORF">CDN99_01435</name>
</gene>
<dbReference type="EMBL" id="NIOF01000001">
    <property type="protein sequence ID" value="OWQ93189.1"/>
    <property type="molecule type" value="Genomic_DNA"/>
</dbReference>
<dbReference type="AlphaFoldDB" id="A0A246JLX2"/>
<evidence type="ECO:0000256" key="5">
    <source>
        <dbReference type="RuleBase" id="RU362066"/>
    </source>
</evidence>
<evidence type="ECO:0000256" key="6">
    <source>
        <dbReference type="SAM" id="MobiDB-lite"/>
    </source>
</evidence>
<keyword evidence="4 5" id="KW-0975">Bacterial flagellum</keyword>
<dbReference type="GO" id="GO:0071973">
    <property type="term" value="P:bacterial-type flagellum-dependent cell motility"/>
    <property type="evidence" value="ECO:0007669"/>
    <property type="project" value="TreeGrafter"/>
</dbReference>
<evidence type="ECO:0000313" key="9">
    <source>
        <dbReference type="EMBL" id="OWQ93189.1"/>
    </source>
</evidence>
<protein>
    <recommendedName>
        <fullName evidence="5">Flagellar hook-associated protein 2</fullName>
        <shortName evidence="5">HAP2</shortName>
    </recommendedName>
    <alternativeName>
        <fullName evidence="5">Flagellar cap protein</fullName>
    </alternativeName>
</protein>
<evidence type="ECO:0000259" key="8">
    <source>
        <dbReference type="Pfam" id="PF07195"/>
    </source>
</evidence>
<dbReference type="InterPro" id="IPR003481">
    <property type="entry name" value="FliD_N"/>
</dbReference>
<evidence type="ECO:0000256" key="4">
    <source>
        <dbReference type="ARBA" id="ARBA00023143"/>
    </source>
</evidence>
<evidence type="ECO:0000256" key="2">
    <source>
        <dbReference type="ARBA" id="ARBA00011255"/>
    </source>
</evidence>
<dbReference type="InterPro" id="IPR010809">
    <property type="entry name" value="FliD_C"/>
</dbReference>
<sequence>MPARGRGPAEGASDSREKAMGITSTGLGSNLNVEAIVQKLVSVERKPIDDLNASSDKIKTKISAFGKIQSTLGALRDAAAKLTKPETWQSVAASSSDATIVSATGGAGAAEGSYAMNVTRLAAAQSLSSPMFKKDDKLGGGTLTLELGEWNADKSTFTGKAGSSPKSITIEPPRDSLADIRDKINGSGSGVIASLVNDVNGSRLVIRSRETGAENGFRLTAAPSSPPADGQPSLADLSFGVAGQTSRMSEDLKAANALLTVNGLSISSATNTIDSAVDGVTMTLMKTGVATVTASQDKDALKKVVTDFVTAYNAAVSLLRENTKYDADNKAAATLQGDSAAVGIQNRLRGAIAAGTTLAGALGHLSDIGLSMGVNGSITVNDSKFTKALTQRADMKQLFMGVDKDNAENSGVAVKLRTLTDQILGMDGTLTTRTKGLQDNLKSNGKRADAMEDRVANYEKRLRRQYTALDKTMSGFGQTAGIVDKLSKMYGG</sequence>
<evidence type="ECO:0000256" key="3">
    <source>
        <dbReference type="ARBA" id="ARBA00023054"/>
    </source>
</evidence>
<evidence type="ECO:0000313" key="10">
    <source>
        <dbReference type="Proteomes" id="UP000197468"/>
    </source>
</evidence>